<reference evidence="1" key="2">
    <citation type="submission" date="2022-06" db="UniProtKB">
        <authorList>
            <consortium name="EnsemblMetazoa"/>
        </authorList>
    </citation>
    <scope>IDENTIFICATION</scope>
    <source>
        <strain evidence="1">PS312</strain>
    </source>
</reference>
<name>A0A2A6BW51_PRIPA</name>
<dbReference type="EnsemblMetazoa" id="PPA13748.1">
    <property type="protein sequence ID" value="PPA13748.1"/>
    <property type="gene ID" value="WBGene00103302"/>
</dbReference>
<accession>A0A8R1U995</accession>
<sequence>MRFHLFLCLLVALFSIAQAQSSSDQTSMFAEFRKAYGEISALEPALSFEQKTIKARALAEERLAKAG</sequence>
<dbReference type="Proteomes" id="UP000005239">
    <property type="component" value="Unassembled WGS sequence"/>
</dbReference>
<evidence type="ECO:0000313" key="1">
    <source>
        <dbReference type="EnsemblMetazoa" id="PPA13748.1"/>
    </source>
</evidence>
<reference evidence="2" key="1">
    <citation type="journal article" date="2008" name="Nat. Genet.">
        <title>The Pristionchus pacificus genome provides a unique perspective on nematode lifestyle and parasitism.</title>
        <authorList>
            <person name="Dieterich C."/>
            <person name="Clifton S.W."/>
            <person name="Schuster L.N."/>
            <person name="Chinwalla A."/>
            <person name="Delehaunty K."/>
            <person name="Dinkelacker I."/>
            <person name="Fulton L."/>
            <person name="Fulton R."/>
            <person name="Godfrey J."/>
            <person name="Minx P."/>
            <person name="Mitreva M."/>
            <person name="Roeseler W."/>
            <person name="Tian H."/>
            <person name="Witte H."/>
            <person name="Yang S.P."/>
            <person name="Wilson R.K."/>
            <person name="Sommer R.J."/>
        </authorList>
    </citation>
    <scope>NUCLEOTIDE SEQUENCE [LARGE SCALE GENOMIC DNA]</scope>
    <source>
        <strain evidence="2">PS312</strain>
    </source>
</reference>
<protein>
    <submittedName>
        <fullName evidence="1">Uncharacterized protein</fullName>
    </submittedName>
</protein>
<proteinExistence type="predicted"/>
<evidence type="ECO:0000313" key="2">
    <source>
        <dbReference type="Proteomes" id="UP000005239"/>
    </source>
</evidence>
<accession>A0A2A6BW51</accession>
<gene>
    <name evidence="1" type="primary">WBGene00103302</name>
</gene>
<organism evidence="1 2">
    <name type="scientific">Pristionchus pacificus</name>
    <name type="common">Parasitic nematode worm</name>
    <dbReference type="NCBI Taxonomy" id="54126"/>
    <lineage>
        <taxon>Eukaryota</taxon>
        <taxon>Metazoa</taxon>
        <taxon>Ecdysozoa</taxon>
        <taxon>Nematoda</taxon>
        <taxon>Chromadorea</taxon>
        <taxon>Rhabditida</taxon>
        <taxon>Rhabditina</taxon>
        <taxon>Diplogasteromorpha</taxon>
        <taxon>Diplogasteroidea</taxon>
        <taxon>Neodiplogasteridae</taxon>
        <taxon>Pristionchus</taxon>
    </lineage>
</organism>
<dbReference type="AlphaFoldDB" id="A0A2A6BW51"/>
<keyword evidence="2" id="KW-1185">Reference proteome</keyword>